<dbReference type="Pfam" id="PF08284">
    <property type="entry name" value="RVP_2"/>
    <property type="match status" value="1"/>
</dbReference>
<evidence type="ECO:0000313" key="3">
    <source>
        <dbReference type="Proteomes" id="UP000236291"/>
    </source>
</evidence>
<reference evidence="2 3" key="1">
    <citation type="journal article" date="2014" name="Am. J. Bot.">
        <title>Genome assembly and annotation for red clover (Trifolium pratense; Fabaceae).</title>
        <authorList>
            <person name="Istvanek J."/>
            <person name="Jaros M."/>
            <person name="Krenek A."/>
            <person name="Repkova J."/>
        </authorList>
    </citation>
    <scope>NUCLEOTIDE SEQUENCE [LARGE SCALE GENOMIC DNA]</scope>
    <source>
        <strain evidence="3">cv. Tatra</strain>
        <tissue evidence="2">Young leaves</tissue>
    </source>
</reference>
<dbReference type="Gene3D" id="2.40.70.10">
    <property type="entry name" value="Acid Proteases"/>
    <property type="match status" value="1"/>
</dbReference>
<sequence>MKLFQAEILEHMERLEVDNASKFDKVYSALDILIEQTPTKQNHGVGLNNRTSFKVRKVKLEFPRFDGTNVHEWIFKAEHFFEYYDTPDLDRLTIASVHLDKDVVPWYQMMQRSRPFTSWIEFTRALELDIGPSIYECPRATLFKLTQTGTVAEYYLQFTSLANRVYGLSNDALIDCFISGLNAEIRSIEHIAVQVLIDGSSSDNFLQPRIAKFLKLLIEPGPQFNVLVGNGEIMTAEGVIQQLPLEIQGHKLEVPVFLLPVAGADVILGASWLATLGPHVADYASLTLKFFLKNKLVTLSGEAVPRPNPAQFHHFKRLASTDSIAECFTIQCLKP</sequence>
<proteinExistence type="predicted"/>
<feature type="domain" description="Retrotransposon gag" evidence="1">
    <location>
        <begin position="94"/>
        <end position="182"/>
    </location>
</feature>
<protein>
    <recommendedName>
        <fullName evidence="1">Retrotransposon gag domain-containing protein</fullName>
    </recommendedName>
</protein>
<dbReference type="EMBL" id="ASHM01007732">
    <property type="protein sequence ID" value="PNY15512.1"/>
    <property type="molecule type" value="Genomic_DNA"/>
</dbReference>
<name>A0A2K3PJP1_TRIPR</name>
<accession>A0A2K3PJP1</accession>
<evidence type="ECO:0000313" key="2">
    <source>
        <dbReference type="EMBL" id="PNY15512.1"/>
    </source>
</evidence>
<reference evidence="2 3" key="2">
    <citation type="journal article" date="2017" name="Front. Plant Sci.">
        <title>Gene Classification and Mining of Molecular Markers Useful in Red Clover (Trifolium pratense) Breeding.</title>
        <authorList>
            <person name="Istvanek J."/>
            <person name="Dluhosova J."/>
            <person name="Dluhos P."/>
            <person name="Patkova L."/>
            <person name="Nedelnik J."/>
            <person name="Repkova J."/>
        </authorList>
    </citation>
    <scope>NUCLEOTIDE SEQUENCE [LARGE SCALE GENOMIC DNA]</scope>
    <source>
        <strain evidence="3">cv. Tatra</strain>
        <tissue evidence="2">Young leaves</tissue>
    </source>
</reference>
<dbReference type="Proteomes" id="UP000236291">
    <property type="component" value="Unassembled WGS sequence"/>
</dbReference>
<dbReference type="InterPro" id="IPR005162">
    <property type="entry name" value="Retrotrans_gag_dom"/>
</dbReference>
<organism evidence="2 3">
    <name type="scientific">Trifolium pratense</name>
    <name type="common">Red clover</name>
    <dbReference type="NCBI Taxonomy" id="57577"/>
    <lineage>
        <taxon>Eukaryota</taxon>
        <taxon>Viridiplantae</taxon>
        <taxon>Streptophyta</taxon>
        <taxon>Embryophyta</taxon>
        <taxon>Tracheophyta</taxon>
        <taxon>Spermatophyta</taxon>
        <taxon>Magnoliopsida</taxon>
        <taxon>eudicotyledons</taxon>
        <taxon>Gunneridae</taxon>
        <taxon>Pentapetalae</taxon>
        <taxon>rosids</taxon>
        <taxon>fabids</taxon>
        <taxon>Fabales</taxon>
        <taxon>Fabaceae</taxon>
        <taxon>Papilionoideae</taxon>
        <taxon>50 kb inversion clade</taxon>
        <taxon>NPAAA clade</taxon>
        <taxon>Hologalegina</taxon>
        <taxon>IRL clade</taxon>
        <taxon>Trifolieae</taxon>
        <taxon>Trifolium</taxon>
    </lineage>
</organism>
<dbReference type="Pfam" id="PF03732">
    <property type="entry name" value="Retrotrans_gag"/>
    <property type="match status" value="1"/>
</dbReference>
<dbReference type="PANTHER" id="PTHR15503:SF22">
    <property type="entry name" value="TRANSPOSON TY3-I GAG POLYPROTEIN"/>
    <property type="match status" value="1"/>
</dbReference>
<dbReference type="InterPro" id="IPR021109">
    <property type="entry name" value="Peptidase_aspartic_dom_sf"/>
</dbReference>
<dbReference type="CDD" id="cd00303">
    <property type="entry name" value="retropepsin_like"/>
    <property type="match status" value="1"/>
</dbReference>
<gene>
    <name evidence="2" type="ORF">L195_g012209</name>
</gene>
<evidence type="ECO:0000259" key="1">
    <source>
        <dbReference type="Pfam" id="PF03732"/>
    </source>
</evidence>
<dbReference type="PANTHER" id="PTHR15503">
    <property type="entry name" value="LDOC1 RELATED"/>
    <property type="match status" value="1"/>
</dbReference>
<comment type="caution">
    <text evidence="2">The sequence shown here is derived from an EMBL/GenBank/DDBJ whole genome shotgun (WGS) entry which is preliminary data.</text>
</comment>
<feature type="non-terminal residue" evidence="2">
    <location>
        <position position="335"/>
    </location>
</feature>
<dbReference type="InterPro" id="IPR032567">
    <property type="entry name" value="RTL1-rel"/>
</dbReference>
<dbReference type="SUPFAM" id="SSF50630">
    <property type="entry name" value="Acid proteases"/>
    <property type="match status" value="1"/>
</dbReference>
<dbReference type="AlphaFoldDB" id="A0A2K3PJP1"/>